<comment type="caution">
    <text evidence="2">The sequence shown here is derived from an EMBL/GenBank/DDBJ whole genome shotgun (WGS) entry which is preliminary data.</text>
</comment>
<name>A0A821KIP3_9BILA</name>
<sequence length="122" mass="14681">MRSPEVAKTLIDQRLKEYIYSQQTHFRQKIDHQLSKFKENIHAKQIDYILFNDNLTSNQKAILHRLMTIQDEQLQSWKEFLILEQRILSKFLPENFDELENFITSNFYSSIIDDVDDDSIVK</sequence>
<dbReference type="Proteomes" id="UP000663838">
    <property type="component" value="Unassembled WGS sequence"/>
</dbReference>
<evidence type="ECO:0000313" key="2">
    <source>
        <dbReference type="EMBL" id="CAF4735360.1"/>
    </source>
</evidence>
<gene>
    <name evidence="2" type="ORF">QYT958_LOCUS19875</name>
    <name evidence="1" type="ORF">TOA249_LOCUS17879</name>
</gene>
<proteinExistence type="predicted"/>
<dbReference type="EMBL" id="CAJOBR010003364">
    <property type="protein sequence ID" value="CAF4735360.1"/>
    <property type="molecule type" value="Genomic_DNA"/>
</dbReference>
<accession>A0A821KIP3</accession>
<reference evidence="2" key="1">
    <citation type="submission" date="2021-02" db="EMBL/GenBank/DDBJ databases">
        <authorList>
            <person name="Nowell W R."/>
        </authorList>
    </citation>
    <scope>NUCLEOTIDE SEQUENCE</scope>
</reference>
<dbReference type="Proteomes" id="UP000663848">
    <property type="component" value="Unassembled WGS sequence"/>
</dbReference>
<dbReference type="AlphaFoldDB" id="A0A821KIP3"/>
<protein>
    <submittedName>
        <fullName evidence="2">Uncharacterized protein</fullName>
    </submittedName>
</protein>
<evidence type="ECO:0000313" key="3">
    <source>
        <dbReference type="Proteomes" id="UP000663848"/>
    </source>
</evidence>
<organism evidence="2 3">
    <name type="scientific">Rotaria socialis</name>
    <dbReference type="NCBI Taxonomy" id="392032"/>
    <lineage>
        <taxon>Eukaryota</taxon>
        <taxon>Metazoa</taxon>
        <taxon>Spiralia</taxon>
        <taxon>Gnathifera</taxon>
        <taxon>Rotifera</taxon>
        <taxon>Eurotatoria</taxon>
        <taxon>Bdelloidea</taxon>
        <taxon>Philodinida</taxon>
        <taxon>Philodinidae</taxon>
        <taxon>Rotaria</taxon>
    </lineage>
</organism>
<evidence type="ECO:0000313" key="1">
    <source>
        <dbReference type="EMBL" id="CAF4714672.1"/>
    </source>
</evidence>
<dbReference type="EMBL" id="CAJOBS010001298">
    <property type="protein sequence ID" value="CAF4714672.1"/>
    <property type="molecule type" value="Genomic_DNA"/>
</dbReference>